<dbReference type="InterPro" id="IPR011049">
    <property type="entry name" value="Serralysin-like_metalloprot_C"/>
</dbReference>
<dbReference type="InterPro" id="IPR001343">
    <property type="entry name" value="Hemolysn_Ca-bd"/>
</dbReference>
<dbReference type="GO" id="GO:0004601">
    <property type="term" value="F:peroxidase activity"/>
    <property type="evidence" value="ECO:0007669"/>
    <property type="project" value="UniProtKB-KW"/>
</dbReference>
<dbReference type="PANTHER" id="PTHR11475:SF4">
    <property type="entry name" value="CHORION PEROXIDASE"/>
    <property type="match status" value="1"/>
</dbReference>
<feature type="compositionally biased region" description="Basic and acidic residues" evidence="4">
    <location>
        <begin position="2089"/>
        <end position="2098"/>
    </location>
</feature>
<evidence type="ECO:0000259" key="5">
    <source>
        <dbReference type="Pfam" id="PF17803"/>
    </source>
</evidence>
<feature type="compositionally biased region" description="Gly residues" evidence="4">
    <location>
        <begin position="2830"/>
        <end position="2840"/>
    </location>
</feature>
<sequence length="3142" mass="329687">MVDIIKGDLEFILRQIKISEANAAGTPLDQIYVDRNGNVVSAGTAGALLAISDPLAPYGLRTVDGGFNNLVEGREQWGAADGSFPRLTDPFWRNENDDSITFGAGSPGQVVFADGNYGEHGAPPPASQGLGGGTVVDADPRLISNLIVDQTLGNPAVIYAALVHAGAAPAAILPAIAQIQVAYEQAMADYRTANPGATALQSMAFASEAPTVDALLTTHGIEMDGTSVMLPNVAPDEGLSASFNSWFTLFGQFFDHGLDLVAKEKNGTVYIPLSVDDPLYNPASPHTNFMVLTRSTTGAANLTTPWVDQNQTYSSNASKQLFMREYELDAQGRPVATGRLLSGADGGLATWADVKEQAAEKLGVLLTDADIGSVPLFVMDDYGRFVPGANGMPQLVVGLGPDGMFGGGDDVFVAGNLAAPISPSALGAVRTGHAFLDDIAHAAVPVVTGGVLQQDGDTALGYANADGSAGPLNARGTGTAYDNEMLDRHFITGDGRGNENIGLTAVHHVFHSEHNGMIDQIKQKVLASGDLDFINEWLDVPLAALPTAGATLDWNGERLFQTARFTTEMQYQHLVFEEFARKIQPDVDVFVFNPSTDINPAIFAEFAHVVYRFGHSMLNESVDRVLDDGSRADLDLFDAFLNPIEFGGQVTTSSGTFTLDHDQATGAVIRGMTSQVGNEIDEFVTDVLRNQLLGIPLDLAALNIARGREAGIPPLNLAREQFKEIANGDTQLDPYTSWMDFALNLKNPASVVNFIAAYGTHETITSASTPEAKRDAAWNLVFGHASLDEMDRQNFLNARGQYAAIETTGPLAGYSLLGGLNLVDLWVGGLAEKKMAFGGMLGSTFSFVFELQMENLQNADRFYYLSRVQGLNFLNELENNSFAKMLLNNTDLGEEGYALPGDVFSVPDHVLYMDKNEQQKFGYVDPTQEDPFLQAISPMIERRDANTDGVAEYIRVNSNDHVLIQGTNGNDHIIAGGGDDSVWGRDGNDRIEAGYGVDKIHGGKGNDIITNSGTDIGEVDMLHGEDGNDVIHGGSGLALIFGNQGSDFIITGPDGKEAFGGTDNDFIIGGEGADFLLGNEGDDWIEGGGGFDTTAGDNSQLFFNSRIIGHDVMFAGSDEHDFDAESGDDIMVQGESVMRNEGMLGFDWAIHKGNTVAANDDLTKPIFTTDEQDILRDRFDAVEALSGWDRNDVLRGDDRGDAATEAGGGLAGAENTMTGHELDQAGIARIRNLSQIVTADLLEQVQYEADGSGDSKMAFVGGNVLLGGGGSDTIQGRGGDDIIDGDRWLNVRIAVKDASGAVLGSAEGMTAKVTGPNGADLFGGKPLQALMLDGTLQPGQLEIVREILKDDGVGDIDTAVYWDVRANYTISRGPDGSVIVSHTGFDTANRPVGTNFVSDGVDRLHNMERLQFADQTVTLSPPSLQLNGFDVATRSLADNFNTAAYTNNGGNTNFKTAWTETLDAGGATGGSVRVAGGVLQFSQGSVDDAAVTRHVDLSGARSATVTFSVNDASVGGLFSGDNEEIFFDFAADGVNFVTLRTFDGGNGGNITVQLPTGVPFTDNAAIRFRANNALDTGESFSIDNLAITANVFVPANPPSIDINAAYTENGAAAAVGSDPRIVEDSNGIVSASVVLTNAKTGDRLFVQGNLPNGISANVNTTVAGVITLTLSGTATPAAYEAAIQAVRFENTTNNPDTAPRTIQVAVSDGMLDSNVATATVNVTAVNDQPAVNNDTVITNVATGSFVLPEWALLRNDSDPEGAALAVTAVSAFNGLTVTRANGSLTVTDTGIAGGSFTYTATDGSGAANATDTGGVTLTRDATGTVDGTTADNILVGNDAASTFDAGTGNDIVFAGGGNDTAVWNAASLFGATISQDGRDFVDGGAGTDAFVVNGDGTAEAFVVRSRAAALADGIVIQREEAEIVITRNGAVIAELDNIEEITVNTGPGADTVTTRGNFDPTSLAFNTIHINGSSGNDTVDITALQSAHRIVLRTNGGNDTIVGTLRPQDVIELPNGQTLADYARTVNANGTTTYTKGTHSVTLQAPAAEPGEGGGGGGQGAFALTARDLQGLKNLVNGRNAFDGEDDTEGHAGIRDLEGTGNNTANPDYGSADQHFIRLTTARYGELNASGNNREVNPIFEGLDARAISNLLGTQEADLPKQANDANIFFMAFGQYFDHGLDFVPKNSVFGTIEIGGPGSLRAPGTDNPADLTRAEVDGLDANGIPQHVNKTSPYVDQNQAYGSNELVGQFLRESDGVGGVGMRLLAGADDPSSPGFKLLPTLREMIQHHWEANTVFHDASLPNGAISFHDYYSNFPISETATGNLFDEATGSFDPDVLNAAVSNFMGSGFPLLLDTNPFVSLLDHYVAGDGRANENFALTAMHTVWARNHNYHVENLVEAGFDGTPEEVFQAAKMMNEAEYQRVVFDEFADALLGGMRGLGTHGHDGYNPDVDARISHEFASAVYRVGHSLIGQTMTVLDENGQPKQVALFDAFLNPSNDPSVFTGTLPPGYVPQPGYAQLGVGSILGGIATQQAEEVDFNIVDAVRNDLVRINADLFSFNVARGRDVGLGTLNQVRADLKASGSPYIREAIGFAGNMDPYASWEDFQARNGLSASVIAQMKQAYPDLVLDTPEEIADFVAANPSIALLDGTNGAKIVKGIDRVDLWVGGLAEQHINGGMVGQTFWVVLHEQFDRLQEGDRFYYTDRFDNFDFYEDFVDGQDFADIIARNTGLTNLPEDIFSADLDDDGPTGGTDDEDEDEDDGDGPPVGGDDDDDTDEDEDDEDDTPPVGGGEDDEDDDEDEDDDDGNGQDDDDDEVDGGEDDDTDGPGTGNGGGTGTGTTPPVVGTPAADVLAGTAADDNLIGFGGDDVIMGHAGADAIVAGDGNDFVHGGEGRDVISAGLGDDHVFGGAGADMIHGDAGDDRLFGDAGDDLIDAGAGNDLVMGGAGNDLLVASKNDGDDTYFGDEPNGGAGVDTLDMSAVTTTAKVDLGTGLGGRGSAWSSQTGSDTLWGVENVVTGSGADDITASNAVNIMDGGAGNDVFRFLSAEAANNDTILNFQAGDVLDLTGMDANAGVAGNQAFTLVAGPSFTAAAQLMVSYETRADGDYTVVQGNTGGDAAAEFKLSLKGTHELDATDFKF</sequence>
<reference evidence="6 7" key="1">
    <citation type="submission" date="2023-11" db="EMBL/GenBank/DDBJ databases">
        <authorList>
            <person name="Bao R."/>
        </authorList>
    </citation>
    <scope>NUCLEOTIDE SEQUENCE [LARGE SCALE GENOMIC DNA]</scope>
    <source>
        <strain evidence="6 7">PJ23</strain>
    </source>
</reference>
<evidence type="ECO:0000256" key="2">
    <source>
        <dbReference type="ARBA" id="ARBA00022525"/>
    </source>
</evidence>
<dbReference type="SUPFAM" id="SSF51120">
    <property type="entry name" value="beta-Roll"/>
    <property type="match status" value="4"/>
</dbReference>
<evidence type="ECO:0000313" key="6">
    <source>
        <dbReference type="EMBL" id="MDX6805875.1"/>
    </source>
</evidence>
<dbReference type="RefSeq" id="WP_319843998.1">
    <property type="nucleotide sequence ID" value="NZ_JAXAFJ010000003.1"/>
</dbReference>
<dbReference type="PROSITE" id="PS50292">
    <property type="entry name" value="PEROXIDASE_3"/>
    <property type="match status" value="2"/>
</dbReference>
<protein>
    <submittedName>
        <fullName evidence="6">Peroxidase family protein</fullName>
    </submittedName>
</protein>
<feature type="compositionally biased region" description="Acidic residues" evidence="4">
    <location>
        <begin position="2745"/>
        <end position="2828"/>
    </location>
</feature>
<evidence type="ECO:0000313" key="7">
    <source>
        <dbReference type="Proteomes" id="UP001274321"/>
    </source>
</evidence>
<organism evidence="6 7">
    <name type="scientific">Terrihabitans rhizophilus</name>
    <dbReference type="NCBI Taxonomy" id="3092662"/>
    <lineage>
        <taxon>Bacteria</taxon>
        <taxon>Pseudomonadati</taxon>
        <taxon>Pseudomonadota</taxon>
        <taxon>Alphaproteobacteria</taxon>
        <taxon>Hyphomicrobiales</taxon>
        <taxon>Terrihabitans</taxon>
    </lineage>
</organism>
<feature type="region of interest" description="Disordered" evidence="4">
    <location>
        <begin position="2079"/>
        <end position="2111"/>
    </location>
</feature>
<feature type="compositionally biased region" description="Low complexity" evidence="4">
    <location>
        <begin position="2841"/>
        <end position="2850"/>
    </location>
</feature>
<keyword evidence="6" id="KW-0575">Peroxidase</keyword>
<accession>A0ABU4RQG5</accession>
<dbReference type="Pfam" id="PF17803">
    <property type="entry name" value="Cadherin_4"/>
    <property type="match status" value="1"/>
</dbReference>
<keyword evidence="3" id="KW-0325">Glycoprotein</keyword>
<evidence type="ECO:0000256" key="1">
    <source>
        <dbReference type="ARBA" id="ARBA00004613"/>
    </source>
</evidence>
<keyword evidence="6" id="KW-0560">Oxidoreductase</keyword>
<gene>
    <name evidence="6" type="ORF">SCD90_07350</name>
</gene>
<dbReference type="CDD" id="cd09821">
    <property type="entry name" value="An_peroxidase_bacterial_2"/>
    <property type="match status" value="1"/>
</dbReference>
<dbReference type="PROSITE" id="PS00330">
    <property type="entry name" value="HEMOLYSIN_CALCIUM"/>
    <property type="match status" value="2"/>
</dbReference>
<dbReference type="Pfam" id="PF03098">
    <property type="entry name" value="An_peroxidase"/>
    <property type="match status" value="5"/>
</dbReference>
<keyword evidence="2" id="KW-0964">Secreted</keyword>
<dbReference type="PANTHER" id="PTHR11475">
    <property type="entry name" value="OXIDASE/PEROXIDASE"/>
    <property type="match status" value="1"/>
</dbReference>
<evidence type="ECO:0000256" key="3">
    <source>
        <dbReference type="ARBA" id="ARBA00023180"/>
    </source>
</evidence>
<feature type="domain" description="RapA2 cadherin-like" evidence="5">
    <location>
        <begin position="1716"/>
        <end position="1790"/>
    </location>
</feature>
<dbReference type="InterPro" id="IPR040853">
    <property type="entry name" value="RapA2_cadherin-like"/>
</dbReference>
<keyword evidence="7" id="KW-1185">Reference proteome</keyword>
<name>A0ABU4RQG5_9HYPH</name>
<dbReference type="InterPro" id="IPR037120">
    <property type="entry name" value="Haem_peroxidase_sf_animal"/>
</dbReference>
<proteinExistence type="predicted"/>
<dbReference type="SUPFAM" id="SSF48113">
    <property type="entry name" value="Heme-dependent peroxidases"/>
    <property type="match status" value="2"/>
</dbReference>
<dbReference type="Pfam" id="PF00353">
    <property type="entry name" value="HemolysinCabind"/>
    <property type="match status" value="9"/>
</dbReference>
<dbReference type="EMBL" id="JAXAFJ010000003">
    <property type="protein sequence ID" value="MDX6805875.1"/>
    <property type="molecule type" value="Genomic_DNA"/>
</dbReference>
<evidence type="ECO:0000256" key="4">
    <source>
        <dbReference type="SAM" id="MobiDB-lite"/>
    </source>
</evidence>
<dbReference type="InterPro" id="IPR018511">
    <property type="entry name" value="Hemolysin-typ_Ca-bd_CS"/>
</dbReference>
<dbReference type="Gene3D" id="2.150.10.10">
    <property type="entry name" value="Serralysin-like metalloprotease, C-terminal"/>
    <property type="match status" value="5"/>
</dbReference>
<dbReference type="InterPro" id="IPR010255">
    <property type="entry name" value="Haem_peroxidase_sf"/>
</dbReference>
<dbReference type="InterPro" id="IPR019791">
    <property type="entry name" value="Haem_peroxidase_animal"/>
</dbReference>
<dbReference type="Proteomes" id="UP001274321">
    <property type="component" value="Unassembled WGS sequence"/>
</dbReference>
<feature type="region of interest" description="Disordered" evidence="4">
    <location>
        <begin position="2739"/>
        <end position="2850"/>
    </location>
</feature>
<comment type="caution">
    <text evidence="6">The sequence shown here is derived from an EMBL/GenBank/DDBJ whole genome shotgun (WGS) entry which is preliminary data.</text>
</comment>
<comment type="subcellular location">
    <subcellularLocation>
        <location evidence="1">Secreted</location>
    </subcellularLocation>
</comment>
<dbReference type="Gene3D" id="1.10.640.10">
    <property type="entry name" value="Haem peroxidase domain superfamily, animal type"/>
    <property type="match status" value="2"/>
</dbReference>